<sequence>MAVAQKMFLFALVILVLCLTMSSGSLYSGPLGLTDTRQGEGQSGDLLQQRLSKLWQQKQLEELKEKLKLGETNQEAIFRSLFS</sequence>
<evidence type="ECO:0000313" key="2">
    <source>
        <dbReference type="EMBL" id="TKR73381.1"/>
    </source>
</evidence>
<evidence type="ECO:0000313" key="3">
    <source>
        <dbReference type="Proteomes" id="UP000298663"/>
    </source>
</evidence>
<proteinExistence type="predicted"/>
<name>A0A4U5MUB2_STECR</name>
<evidence type="ECO:0000256" key="1">
    <source>
        <dbReference type="SAM" id="SignalP"/>
    </source>
</evidence>
<comment type="caution">
    <text evidence="2">The sequence shown here is derived from an EMBL/GenBank/DDBJ whole genome shotgun (WGS) entry which is preliminary data.</text>
</comment>
<dbReference type="AlphaFoldDB" id="A0A4U5MUB2"/>
<reference evidence="2 3" key="1">
    <citation type="journal article" date="2015" name="Genome Biol.">
        <title>Comparative genomics of Steinernema reveals deeply conserved gene regulatory networks.</title>
        <authorList>
            <person name="Dillman A.R."/>
            <person name="Macchietto M."/>
            <person name="Porter C.F."/>
            <person name="Rogers A."/>
            <person name="Williams B."/>
            <person name="Antoshechkin I."/>
            <person name="Lee M.M."/>
            <person name="Goodwin Z."/>
            <person name="Lu X."/>
            <person name="Lewis E.E."/>
            <person name="Goodrich-Blair H."/>
            <person name="Stock S.P."/>
            <person name="Adams B.J."/>
            <person name="Sternberg P.W."/>
            <person name="Mortazavi A."/>
        </authorList>
    </citation>
    <scope>NUCLEOTIDE SEQUENCE [LARGE SCALE GENOMIC DNA]</scope>
    <source>
        <strain evidence="2 3">ALL</strain>
    </source>
</reference>
<protein>
    <submittedName>
        <fullName evidence="2">Uncharacterized protein</fullName>
    </submittedName>
</protein>
<dbReference type="Proteomes" id="UP000298663">
    <property type="component" value="Unassembled WGS sequence"/>
</dbReference>
<organism evidence="2 3">
    <name type="scientific">Steinernema carpocapsae</name>
    <name type="common">Entomopathogenic nematode</name>
    <dbReference type="NCBI Taxonomy" id="34508"/>
    <lineage>
        <taxon>Eukaryota</taxon>
        <taxon>Metazoa</taxon>
        <taxon>Ecdysozoa</taxon>
        <taxon>Nematoda</taxon>
        <taxon>Chromadorea</taxon>
        <taxon>Rhabditida</taxon>
        <taxon>Tylenchina</taxon>
        <taxon>Panagrolaimomorpha</taxon>
        <taxon>Strongyloidoidea</taxon>
        <taxon>Steinernematidae</taxon>
        <taxon>Steinernema</taxon>
    </lineage>
</organism>
<keyword evidence="1" id="KW-0732">Signal</keyword>
<feature type="chain" id="PRO_5020287771" evidence="1">
    <location>
        <begin position="25"/>
        <end position="83"/>
    </location>
</feature>
<accession>A0A4U5MUB2</accession>
<reference evidence="2 3" key="2">
    <citation type="journal article" date="2019" name="G3 (Bethesda)">
        <title>Hybrid Assembly of the Genome of the Entomopathogenic Nematode Steinernema carpocapsae Identifies the X-Chromosome.</title>
        <authorList>
            <person name="Serra L."/>
            <person name="Macchietto M."/>
            <person name="Macias-Munoz A."/>
            <person name="McGill C.J."/>
            <person name="Rodriguez I.M."/>
            <person name="Rodriguez B."/>
            <person name="Murad R."/>
            <person name="Mortazavi A."/>
        </authorList>
    </citation>
    <scope>NUCLEOTIDE SEQUENCE [LARGE SCALE GENOMIC DNA]</scope>
    <source>
        <strain evidence="2 3">ALL</strain>
    </source>
</reference>
<gene>
    <name evidence="2" type="ORF">L596_020695</name>
</gene>
<keyword evidence="3" id="KW-1185">Reference proteome</keyword>
<dbReference type="EMBL" id="AZBU02000006">
    <property type="protein sequence ID" value="TKR73381.1"/>
    <property type="molecule type" value="Genomic_DNA"/>
</dbReference>
<feature type="signal peptide" evidence="1">
    <location>
        <begin position="1"/>
        <end position="24"/>
    </location>
</feature>